<sequence>MLKKIERRHHQIIYKALQRFNSEFLSQNTILFGGGTRIALELNEYRESVDIDFICPNKDSYRAVRSEVTNQSLGNLVLKDFDYPRDIRADRDAVRAVISIENTLIKLEFVSFADYELTRSEGHFFNVPYLDQKSCYVNKLLANADRYTEYKDILDLIVMFHFWGEIPEESWRIAAQHYSYQVIFYGLEKALLNKSHYLEKATEYSMSHQIKAILMSDLVPNFENYINQEKHNRLSV</sequence>
<dbReference type="RefSeq" id="WP_109188658.1">
    <property type="nucleotide sequence ID" value="NZ_BMYA01000001.1"/>
</dbReference>
<evidence type="ECO:0008006" key="3">
    <source>
        <dbReference type="Google" id="ProtNLM"/>
    </source>
</evidence>
<comment type="caution">
    <text evidence="1">The sequence shown here is derived from an EMBL/GenBank/DDBJ whole genome shotgun (WGS) entry which is preliminary data.</text>
</comment>
<dbReference type="OrthoDB" id="5508069at2"/>
<dbReference type="Pfam" id="PF08843">
    <property type="entry name" value="AbiEii"/>
    <property type="match status" value="1"/>
</dbReference>
<accession>A0A2U2AHC4</accession>
<organism evidence="1 2">
    <name type="scientific">Ignatzschineria ureiclastica</name>
    <dbReference type="NCBI Taxonomy" id="472582"/>
    <lineage>
        <taxon>Bacteria</taxon>
        <taxon>Pseudomonadati</taxon>
        <taxon>Pseudomonadota</taxon>
        <taxon>Gammaproteobacteria</taxon>
        <taxon>Cardiobacteriales</taxon>
        <taxon>Ignatzschineriaceae</taxon>
        <taxon>Ignatzschineria</taxon>
    </lineage>
</organism>
<dbReference type="Proteomes" id="UP000245020">
    <property type="component" value="Unassembled WGS sequence"/>
</dbReference>
<evidence type="ECO:0000313" key="1">
    <source>
        <dbReference type="EMBL" id="PWD82058.1"/>
    </source>
</evidence>
<dbReference type="AlphaFoldDB" id="A0A2U2AHC4"/>
<evidence type="ECO:0000313" key="2">
    <source>
        <dbReference type="Proteomes" id="UP000245020"/>
    </source>
</evidence>
<dbReference type="EMBL" id="QEWQ01000001">
    <property type="protein sequence ID" value="PWD82058.1"/>
    <property type="molecule type" value="Genomic_DNA"/>
</dbReference>
<dbReference type="Gene3D" id="3.10.450.620">
    <property type="entry name" value="JHP933, nucleotidyltransferase-like core domain"/>
    <property type="match status" value="1"/>
</dbReference>
<proteinExistence type="predicted"/>
<protein>
    <recommendedName>
        <fullName evidence="3">Nucleotidyl transferase AbiEii/AbiGii toxin family protein</fullName>
    </recommendedName>
</protein>
<reference evidence="2" key="1">
    <citation type="submission" date="2018-05" db="EMBL/GenBank/DDBJ databases">
        <title>Ignatzschineria dubaiensis sp. nov., isolated from necrotic foot tissues of dromedaries (Camelus dromedarius) and associated maggots in Dubai, United Arab Emirates.</title>
        <authorList>
            <person name="Tsang C.C."/>
            <person name="Tang J.Y.M."/>
            <person name="Fong J.Y.H."/>
            <person name="Kinne J."/>
            <person name="Lee H.H."/>
            <person name="Joseph M."/>
            <person name="Jose S."/>
            <person name="Schuster R.K."/>
            <person name="Tang Y."/>
            <person name="Sivakumar S."/>
            <person name="Chen J.H.K."/>
            <person name="Teng J.L.L."/>
            <person name="Lau S.K.P."/>
            <person name="Wernery U."/>
            <person name="Woo P.C.Y."/>
        </authorList>
    </citation>
    <scope>NUCLEOTIDE SEQUENCE [LARGE SCALE GENOMIC DNA]</scope>
    <source>
        <strain evidence="2">KCTC 22644</strain>
    </source>
</reference>
<name>A0A2U2AHC4_9GAMM</name>
<keyword evidence="2" id="KW-1185">Reference proteome</keyword>
<gene>
    <name evidence="1" type="ORF">DC083_02415</name>
</gene>
<dbReference type="InterPro" id="IPR014942">
    <property type="entry name" value="AbiEii"/>
</dbReference>